<protein>
    <submittedName>
        <fullName evidence="2">MotA/TolQ/ExbB proton channel family protein</fullName>
    </submittedName>
</protein>
<accession>A0A1H3Y0H6</accession>
<sequence length="164" mass="17984">MMSQFEALLYQITSIFLLPALVLILAALAYALIATGQLLADSLIFRRTPVRSGLSRYAQEQGITSDDLELWIMRRLEKLRLTSRVSPLLGLVATLIPMGPALLALAENEVASVGSNMVVAFAGVTLALIAASLSFVVLSIRRRWLFEELRLIEREQAGLSQEGV</sequence>
<dbReference type="STRING" id="1122198.SAMN02745729_101334"/>
<evidence type="ECO:0000313" key="3">
    <source>
        <dbReference type="Proteomes" id="UP000242469"/>
    </source>
</evidence>
<keyword evidence="1" id="KW-0472">Membrane</keyword>
<feature type="transmembrane region" description="Helical" evidence="1">
    <location>
        <begin position="12"/>
        <end position="33"/>
    </location>
</feature>
<keyword evidence="1" id="KW-0812">Transmembrane</keyword>
<feature type="transmembrane region" description="Helical" evidence="1">
    <location>
        <begin position="85"/>
        <end position="106"/>
    </location>
</feature>
<feature type="transmembrane region" description="Helical" evidence="1">
    <location>
        <begin position="118"/>
        <end position="140"/>
    </location>
</feature>
<proteinExistence type="predicted"/>
<name>A0A1H3Y0H6_9GAMM</name>
<dbReference type="OrthoDB" id="3178152at2"/>
<dbReference type="EMBL" id="FNRJ01000001">
    <property type="protein sequence ID" value="SEA05083.1"/>
    <property type="molecule type" value="Genomic_DNA"/>
</dbReference>
<evidence type="ECO:0000313" key="2">
    <source>
        <dbReference type="EMBL" id="SEA05083.1"/>
    </source>
</evidence>
<evidence type="ECO:0000256" key="1">
    <source>
        <dbReference type="SAM" id="Phobius"/>
    </source>
</evidence>
<dbReference type="AlphaFoldDB" id="A0A1H3Y0H6"/>
<reference evidence="3" key="1">
    <citation type="submission" date="2016-10" db="EMBL/GenBank/DDBJ databases">
        <authorList>
            <person name="Varghese N."/>
            <person name="Submissions S."/>
        </authorList>
    </citation>
    <scope>NUCLEOTIDE SEQUENCE [LARGE SCALE GENOMIC DNA]</scope>
    <source>
        <strain evidence="3">DSM 11526</strain>
    </source>
</reference>
<dbReference type="RefSeq" id="WP_091822074.1">
    <property type="nucleotide sequence ID" value="NZ_FNRJ01000001.1"/>
</dbReference>
<gene>
    <name evidence="2" type="ORF">SAMN02745729_101334</name>
</gene>
<dbReference type="Proteomes" id="UP000242469">
    <property type="component" value="Unassembled WGS sequence"/>
</dbReference>
<keyword evidence="3" id="KW-1185">Reference proteome</keyword>
<organism evidence="2 3">
    <name type="scientific">Marinobacterium iners DSM 11526</name>
    <dbReference type="NCBI Taxonomy" id="1122198"/>
    <lineage>
        <taxon>Bacteria</taxon>
        <taxon>Pseudomonadati</taxon>
        <taxon>Pseudomonadota</taxon>
        <taxon>Gammaproteobacteria</taxon>
        <taxon>Oceanospirillales</taxon>
        <taxon>Oceanospirillaceae</taxon>
        <taxon>Marinobacterium</taxon>
    </lineage>
</organism>
<keyword evidence="1" id="KW-1133">Transmembrane helix</keyword>